<evidence type="ECO:0000313" key="3">
    <source>
        <dbReference type="Proteomes" id="UP000567885"/>
    </source>
</evidence>
<name>A0A8H5TU57_FUSHE</name>
<dbReference type="InterPro" id="IPR027796">
    <property type="entry name" value="OTT_1508_deam-like"/>
</dbReference>
<dbReference type="PANTHER" id="PTHR42037">
    <property type="match status" value="1"/>
</dbReference>
<gene>
    <name evidence="2" type="ORF">FHETE_2520</name>
</gene>
<dbReference type="PANTHER" id="PTHR42037:SF1">
    <property type="match status" value="1"/>
</dbReference>
<dbReference type="AlphaFoldDB" id="A0A8H5TU57"/>
<dbReference type="Proteomes" id="UP000567885">
    <property type="component" value="Unassembled WGS sequence"/>
</dbReference>
<dbReference type="OrthoDB" id="3251507at2759"/>
<dbReference type="EMBL" id="JAAGWQ010000039">
    <property type="protein sequence ID" value="KAF5675523.1"/>
    <property type="molecule type" value="Genomic_DNA"/>
</dbReference>
<feature type="region of interest" description="Disordered" evidence="1">
    <location>
        <begin position="448"/>
        <end position="474"/>
    </location>
</feature>
<reference evidence="2 3" key="1">
    <citation type="submission" date="2020-05" db="EMBL/GenBank/DDBJ databases">
        <title>Identification and distribution of gene clusters putatively required for synthesis of sphingolipid metabolism inhibitors in phylogenetically diverse species of the filamentous fungus Fusarium.</title>
        <authorList>
            <person name="Kim H.-S."/>
            <person name="Busman M."/>
            <person name="Brown D.W."/>
            <person name="Divon H."/>
            <person name="Uhlig S."/>
            <person name="Proctor R.H."/>
        </authorList>
    </citation>
    <scope>NUCLEOTIDE SEQUENCE [LARGE SCALE GENOMIC DNA]</scope>
    <source>
        <strain evidence="2 3">NRRL 20693</strain>
    </source>
</reference>
<sequence length="502" mass="58118">MSSANNQTATTLTEEQRNQYRCLCIVLQAVNETCKQRTDIRYSSGSGCSDASLTEFQKLVCKMAQILDSEKGGNRATALVVLKGSRGPEYIFTSNFRKQPELERVKSFFYDLLKYVGDQPTDYNPKAVQRQVFVRILEFNFLRLEVYLDGLNFALDSCIDHCEKSQEPDRLDDIDQLRTLKKRAQFPRDMNSSVNAKQKFFRDCEDLVRAIQKGKDDKIDNIFDKHISNPNSEVSYHWSQLRHHLGRLHSLRQASETIVQAFKEWPKLFKDFTVNYILSTRPQKFNHPRELHTPPMKIIKAAFPEYDTSYYENDINELCEHGLEDQIQKQVQEFPSKTQVHCEVNLHNYLAKNGKTRSCDLWEGVKFIATSKPPCRLCYYYFQDGDHDFQVQPSHMNLYPKWQLPDVADLKNDESIADHGQLMEDILEHLQEDTLKVLREKFPQWKRNDSRTDSRNWGPSARDDADSRTPIGGLYGHPMSHDGDCDGYVTDMGPDNVGVALS</sequence>
<organism evidence="2 3">
    <name type="scientific">Fusarium heterosporum</name>
    <dbReference type="NCBI Taxonomy" id="42747"/>
    <lineage>
        <taxon>Eukaryota</taxon>
        <taxon>Fungi</taxon>
        <taxon>Dikarya</taxon>
        <taxon>Ascomycota</taxon>
        <taxon>Pezizomycotina</taxon>
        <taxon>Sordariomycetes</taxon>
        <taxon>Hypocreomycetidae</taxon>
        <taxon>Hypocreales</taxon>
        <taxon>Nectriaceae</taxon>
        <taxon>Fusarium</taxon>
        <taxon>Fusarium heterosporum species complex</taxon>
    </lineage>
</organism>
<dbReference type="Pfam" id="PF14441">
    <property type="entry name" value="OTT_1508_deam"/>
    <property type="match status" value="1"/>
</dbReference>
<accession>A0A8H5TU57</accession>
<protein>
    <submittedName>
        <fullName evidence="2">Uncharacterized protein</fullName>
    </submittedName>
</protein>
<evidence type="ECO:0000256" key="1">
    <source>
        <dbReference type="SAM" id="MobiDB-lite"/>
    </source>
</evidence>
<keyword evidence="3" id="KW-1185">Reference proteome</keyword>
<comment type="caution">
    <text evidence="2">The sequence shown here is derived from an EMBL/GenBank/DDBJ whole genome shotgun (WGS) entry which is preliminary data.</text>
</comment>
<evidence type="ECO:0000313" key="2">
    <source>
        <dbReference type="EMBL" id="KAF5675523.1"/>
    </source>
</evidence>
<proteinExistence type="predicted"/>